<dbReference type="OrthoDB" id="3885223at2"/>
<dbReference type="STRING" id="469383.Cwoe_1445"/>
<evidence type="ECO:0000313" key="3">
    <source>
        <dbReference type="Proteomes" id="UP000008229"/>
    </source>
</evidence>
<dbReference type="RefSeq" id="WP_012932924.1">
    <property type="nucleotide sequence ID" value="NC_013739.1"/>
</dbReference>
<dbReference type="SUPFAM" id="SSF52540">
    <property type="entry name" value="P-loop containing nucleoside triphosphate hydrolases"/>
    <property type="match status" value="1"/>
</dbReference>
<feature type="compositionally biased region" description="Acidic residues" evidence="1">
    <location>
        <begin position="808"/>
        <end position="819"/>
    </location>
</feature>
<evidence type="ECO:0000256" key="1">
    <source>
        <dbReference type="SAM" id="MobiDB-lite"/>
    </source>
</evidence>
<organism evidence="2 3">
    <name type="scientific">Conexibacter woesei (strain DSM 14684 / CCUG 47730 / CIP 108061 / JCM 11494 / NBRC 100937 / ID131577)</name>
    <dbReference type="NCBI Taxonomy" id="469383"/>
    <lineage>
        <taxon>Bacteria</taxon>
        <taxon>Bacillati</taxon>
        <taxon>Actinomycetota</taxon>
        <taxon>Thermoleophilia</taxon>
        <taxon>Solirubrobacterales</taxon>
        <taxon>Conexibacteraceae</taxon>
        <taxon>Conexibacter</taxon>
    </lineage>
</organism>
<dbReference type="EMBL" id="CP001854">
    <property type="protein sequence ID" value="ADB49873.1"/>
    <property type="molecule type" value="Genomic_DNA"/>
</dbReference>
<sequence length="819" mass="89443">MRRPISFIHGNLVFGEAASEVWAVYRLPTRSYAGLPAAAKHDLLGALATLAYNLEADFSLLRVARPWDVQQYLMGVEATTDVRQVRRDLLGDYLSRQTAALEGSESHVPEVYLSVRIAAGEEGGEWSLAKQLPVLGRLRDAVGLSDGRAIGERRLDALHGAATKVHQRVLDYVDADPAASHELQWLIRRGFCRGVGDPVVDERFRPQALIVDAPEEDGGRAYRPLEVDVLRLMDAPINVEARSLRIESEHGDSHQALLTVGALPEVVSFPGRSAELLFAPMESVEFPVDVAFSARFVPNTDAVRLVRRKIIDADHAYDEESHGDHGPSWHAAARPQMVRELEEYLTGGDHPPLLRATISLAVGAPTSDLLEERVERLRREFGAVKLHRPLGDQLSLFVAHMPGQPGRLRDYDDYLTVEQFGAMVPIATHAVGTDVGPYVGHTLSGARQPVLFDSSEASRTSRAPAVLLAGTLGSGKTLCMELVMYQAFLSGSTICDIDPKGDHALERLPGVAEQMEIIELSGDERYRGMLDPLRIAPEDTREDLTCNFLLGILPEPVPPGWQTEVRLAVQQVVVAGGRSCGQVIAELERGSGDARDAARALGVHANSGLARLGFADGSATLDVAGSRAITSLRIRNLTLPLPGTARTELLEDERISRAVLHLLAVYALRLTSHDARRHSVLGFDEAWVLLSDNAGRALVDRISRMGRARNVTPLLATQILGDVDALEDLIGAAFCFGVESEREASAALRLLRLDDDEALRQRLVGFRRGRCFMRDYDGRVSPVQIDLLDRELLDALDTTPDRGGSDPAEADTDAEQAEV</sequence>
<reference evidence="3" key="2">
    <citation type="submission" date="2010-01" db="EMBL/GenBank/DDBJ databases">
        <title>The complete genome of Conexibacter woesei DSM 14684.</title>
        <authorList>
            <consortium name="US DOE Joint Genome Institute (JGI-PGF)"/>
            <person name="Lucas S."/>
            <person name="Copeland A."/>
            <person name="Lapidus A."/>
            <person name="Glavina del Rio T."/>
            <person name="Dalin E."/>
            <person name="Tice H."/>
            <person name="Bruce D."/>
            <person name="Goodwin L."/>
            <person name="Pitluck S."/>
            <person name="Kyrpides N."/>
            <person name="Mavromatis K."/>
            <person name="Ivanova N."/>
            <person name="Mikhailova N."/>
            <person name="Chertkov O."/>
            <person name="Brettin T."/>
            <person name="Detter J.C."/>
            <person name="Han C."/>
            <person name="Larimer F."/>
            <person name="Land M."/>
            <person name="Hauser L."/>
            <person name="Markowitz V."/>
            <person name="Cheng J.-F."/>
            <person name="Hugenholtz P."/>
            <person name="Woyke T."/>
            <person name="Wu D."/>
            <person name="Pukall R."/>
            <person name="Steenblock K."/>
            <person name="Schneider S."/>
            <person name="Klenk H.-P."/>
            <person name="Eisen J.A."/>
        </authorList>
    </citation>
    <scope>NUCLEOTIDE SEQUENCE [LARGE SCALE GENOMIC DNA]</scope>
    <source>
        <strain evidence="3">DSM 14684 / CIP 108061 / JCM 11494 / NBRC 100937 / ID131577</strain>
    </source>
</reference>
<reference evidence="2 3" key="1">
    <citation type="journal article" date="2010" name="Stand. Genomic Sci.">
        <title>Complete genome sequence of Conexibacter woesei type strain (ID131577).</title>
        <authorList>
            <person name="Pukall R."/>
            <person name="Lapidus A."/>
            <person name="Glavina Del Rio T."/>
            <person name="Copeland A."/>
            <person name="Tice H."/>
            <person name="Cheng J.-F."/>
            <person name="Lucas S."/>
            <person name="Chen F."/>
            <person name="Nolan M."/>
            <person name="Bruce D."/>
            <person name="Goodwin L."/>
            <person name="Pitluck S."/>
            <person name="Mavromatis K."/>
            <person name="Ivanova N."/>
            <person name="Ovchinnikova G."/>
            <person name="Pati A."/>
            <person name="Chen A."/>
            <person name="Palaniappan K."/>
            <person name="Land M."/>
            <person name="Hauser L."/>
            <person name="Chang Y.-J."/>
            <person name="Jeffries C.D."/>
            <person name="Chain P."/>
            <person name="Meincke L."/>
            <person name="Sims D."/>
            <person name="Brettin T."/>
            <person name="Detter J.C."/>
            <person name="Rohde M."/>
            <person name="Goeker M."/>
            <person name="Bristow J."/>
            <person name="Eisen J.A."/>
            <person name="Markowitz V."/>
            <person name="Kyrpides N.C."/>
            <person name="Klenk H.-P."/>
            <person name="Hugenholtz P."/>
        </authorList>
    </citation>
    <scope>NUCLEOTIDE SEQUENCE [LARGE SCALE GENOMIC DNA]</scope>
    <source>
        <strain evidence="3">DSM 14684 / CIP 108061 / JCM 11494 / NBRC 100937 / ID131577</strain>
    </source>
</reference>
<dbReference type="PANTHER" id="PTHR30121">
    <property type="entry name" value="UNCHARACTERIZED PROTEIN YJGR-RELATED"/>
    <property type="match status" value="1"/>
</dbReference>
<name>D3EYZ9_CONWI</name>
<dbReference type="Pfam" id="PF12846">
    <property type="entry name" value="AAA_10"/>
    <property type="match status" value="1"/>
</dbReference>
<evidence type="ECO:0000313" key="2">
    <source>
        <dbReference type="EMBL" id="ADB49873.1"/>
    </source>
</evidence>
<gene>
    <name evidence="2" type="ordered locus">Cwoe_1445</name>
</gene>
<dbReference type="KEGG" id="cwo:Cwoe_1445"/>
<dbReference type="Gene3D" id="3.40.50.300">
    <property type="entry name" value="P-loop containing nucleotide triphosphate hydrolases"/>
    <property type="match status" value="2"/>
</dbReference>
<dbReference type="Proteomes" id="UP000008229">
    <property type="component" value="Chromosome"/>
</dbReference>
<evidence type="ECO:0008006" key="4">
    <source>
        <dbReference type="Google" id="ProtNLM"/>
    </source>
</evidence>
<protein>
    <recommendedName>
        <fullName evidence="4">Type IV secretory pathway VirB4 protein-like protein</fullName>
    </recommendedName>
</protein>
<dbReference type="eggNOG" id="COG0433">
    <property type="taxonomic scope" value="Bacteria"/>
</dbReference>
<dbReference type="InterPro" id="IPR027417">
    <property type="entry name" value="P-loop_NTPase"/>
</dbReference>
<dbReference type="AlphaFoldDB" id="D3EYZ9"/>
<dbReference type="InterPro" id="IPR051162">
    <property type="entry name" value="T4SS_component"/>
</dbReference>
<proteinExistence type="predicted"/>
<dbReference type="HOGENOM" id="CLU_016228_1_0_11"/>
<keyword evidence="3" id="KW-1185">Reference proteome</keyword>
<dbReference type="PANTHER" id="PTHR30121:SF6">
    <property type="entry name" value="SLR6007 PROTEIN"/>
    <property type="match status" value="1"/>
</dbReference>
<accession>D3EYZ9</accession>
<feature type="region of interest" description="Disordered" evidence="1">
    <location>
        <begin position="796"/>
        <end position="819"/>
    </location>
</feature>